<keyword evidence="2" id="KW-1185">Reference proteome</keyword>
<comment type="caution">
    <text evidence="1">The sequence shown here is derived from an EMBL/GenBank/DDBJ whole genome shotgun (WGS) entry which is preliminary data.</text>
</comment>
<name>A0ACC1YTZ1_MELAZ</name>
<evidence type="ECO:0000313" key="1">
    <source>
        <dbReference type="EMBL" id="KAJ4726105.1"/>
    </source>
</evidence>
<reference evidence="1 2" key="1">
    <citation type="journal article" date="2023" name="Science">
        <title>Complex scaffold remodeling in plant triterpene biosynthesis.</title>
        <authorList>
            <person name="De La Pena R."/>
            <person name="Hodgson H."/>
            <person name="Liu J.C."/>
            <person name="Stephenson M.J."/>
            <person name="Martin A.C."/>
            <person name="Owen C."/>
            <person name="Harkess A."/>
            <person name="Leebens-Mack J."/>
            <person name="Jimenez L.E."/>
            <person name="Osbourn A."/>
            <person name="Sattely E.S."/>
        </authorList>
    </citation>
    <scope>NUCLEOTIDE SEQUENCE [LARGE SCALE GENOMIC DNA]</scope>
    <source>
        <strain evidence="2">cv. JPN11</strain>
        <tissue evidence="1">Leaf</tissue>
    </source>
</reference>
<sequence length="1142" mass="127396">MVIGVSSTPATQKWPFSATASSSRLISLASSSKPRKRREVCLINKTFPKITMFGTYSQFNGSCYLAGESPINKCDYILNANASPAKMIPRNQSRNSFNKKSFRNVIVSQPKVDKKREQGFRNFGHEQFQNNPHRAYAPMPAESTNCTPRSWDQERRRLRESKVEASPHSKTRCLQGEVRVAETQESKQATGVTISKMLKSIHDRKVTSSKTECSQDEVATAEAQVSKQAAAVTTTNVLNFMRDRPVTSSKPECIQAGSSYSLNQETMNPKQSHLLEVKLDKNNNQEQGHARSSVECGSNPNHEESMTDSTDPKFTGNKRVDKTNLSLADLHLHKKLASIYSNVMVVDNVSAAKEVVRKLTHEYKHLVHACDTEVAKIDVKQETPVDHGEMICFSIYSGPTANFGNGKSCIWVDLLDGDGGGLLNEFAPFFEDPSIKKVWHNYSFDNHVIENYGLKISGFLADTMHMARLWDSSRRTEGGYSLEALTGDQRVVSKAETGYQVKDLMGKISMKTIFGRRKVKKDGSEGKMITIPPVDELQREVRKLWICYSALDAISTLNLFESLKKKLSNMAWILDGKPVLGKSMFDFYQQYWQPFGEILVKMETEGMLVDRAYLAEIEKVAKAEQEAAVNRFRNWACKYCPDARYMNVGSDSQLRQLLFGGTLNSKDCNESLPDERIFKAPNSEGVIEEGKKTPSKYRNIRLCSIGVRLPTEKYTATGWPSVSGDALKSLAGNISAQYDFVGATDDLPLEDDSGSTEETDVSETNDSTVHKEAETSAPGANIKIFGTEEEAREACQAIGALCEVCSIDSLISNFILPLQGSNVSGKNGRVHCSLNINTETGPLVCKEAKFAGQKILSNMNQNQPALEKDRYKIRQAFVAAPGNSLIVADYGQLELRILAHLAKCKSMLDAFEAGGDFHSRTAMNMYSHIRDAVEAGQVILEWHPQPGEEKPPVPLLKDAFGSERRKAKMLNFSIAYGKTPVGLARDWKVSVEEAKQTVDLWYKERQEVLTWQENRKKEARKHKCVHTLLGRARRFPSMESVTRAQRNHIERAAINTPVQGSAADVAMCAMLEISKNNRLKELGWRLLLQVHDEVILEGPSESAEVAKAIVVECMSKPFNGKNILRVDLSVDAKCAQNWYSAK</sequence>
<gene>
    <name evidence="1" type="ORF">OWV82_004865</name>
</gene>
<evidence type="ECO:0000313" key="2">
    <source>
        <dbReference type="Proteomes" id="UP001164539"/>
    </source>
</evidence>
<dbReference type="EMBL" id="CM051395">
    <property type="protein sequence ID" value="KAJ4726105.1"/>
    <property type="molecule type" value="Genomic_DNA"/>
</dbReference>
<protein>
    <submittedName>
        <fullName evidence="1">DNA polymerase I</fullName>
    </submittedName>
</protein>
<proteinExistence type="predicted"/>
<accession>A0ACC1YTZ1</accession>
<organism evidence="1 2">
    <name type="scientific">Melia azedarach</name>
    <name type="common">Chinaberry tree</name>
    <dbReference type="NCBI Taxonomy" id="155640"/>
    <lineage>
        <taxon>Eukaryota</taxon>
        <taxon>Viridiplantae</taxon>
        <taxon>Streptophyta</taxon>
        <taxon>Embryophyta</taxon>
        <taxon>Tracheophyta</taxon>
        <taxon>Spermatophyta</taxon>
        <taxon>Magnoliopsida</taxon>
        <taxon>eudicotyledons</taxon>
        <taxon>Gunneridae</taxon>
        <taxon>Pentapetalae</taxon>
        <taxon>rosids</taxon>
        <taxon>malvids</taxon>
        <taxon>Sapindales</taxon>
        <taxon>Meliaceae</taxon>
        <taxon>Melia</taxon>
    </lineage>
</organism>
<dbReference type="Proteomes" id="UP001164539">
    <property type="component" value="Chromosome 2"/>
</dbReference>